<dbReference type="InterPro" id="IPR011856">
    <property type="entry name" value="tRNA_endonuc-like_dom_sf"/>
</dbReference>
<evidence type="ECO:0000256" key="3">
    <source>
        <dbReference type="ARBA" id="ARBA00034031"/>
    </source>
</evidence>
<keyword evidence="5" id="KW-0255">Endonuclease</keyword>
<dbReference type="OrthoDB" id="10249562at2759"/>
<comment type="catalytic activity">
    <reaction evidence="3">
        <text>pretRNA = a 3'-half-tRNA molecule with a 5'-OH end + a 5'-half-tRNA molecule with a 2',3'-cyclic phosphate end + an intron with a 2',3'-cyclic phosphate and a 5'-hydroxyl terminus.</text>
        <dbReference type="EC" id="4.6.1.16"/>
    </reaction>
</comment>
<keyword evidence="5" id="KW-0378">Hydrolase</keyword>
<dbReference type="GO" id="GO:0003676">
    <property type="term" value="F:nucleic acid binding"/>
    <property type="evidence" value="ECO:0007669"/>
    <property type="project" value="InterPro"/>
</dbReference>
<dbReference type="Proteomes" id="UP000324585">
    <property type="component" value="Unassembled WGS sequence"/>
</dbReference>
<evidence type="ECO:0000313" key="5">
    <source>
        <dbReference type="EMBL" id="KAA8494977.1"/>
    </source>
</evidence>
<dbReference type="GO" id="GO:0000214">
    <property type="term" value="C:tRNA-intron endonuclease complex"/>
    <property type="evidence" value="ECO:0007669"/>
    <property type="project" value="TreeGrafter"/>
</dbReference>
<keyword evidence="6" id="KW-1185">Reference proteome</keyword>
<comment type="caution">
    <text evidence="5">The sequence shown here is derived from an EMBL/GenBank/DDBJ whole genome shotgun (WGS) entry which is preliminary data.</text>
</comment>
<proteinExistence type="inferred from homology"/>
<accession>A0A5J4YWZ0</accession>
<organism evidence="5 6">
    <name type="scientific">Porphyridium purpureum</name>
    <name type="common">Red alga</name>
    <name type="synonym">Porphyridium cruentum</name>
    <dbReference type="NCBI Taxonomy" id="35688"/>
    <lineage>
        <taxon>Eukaryota</taxon>
        <taxon>Rhodophyta</taxon>
        <taxon>Bangiophyceae</taxon>
        <taxon>Porphyridiales</taxon>
        <taxon>Porphyridiaceae</taxon>
        <taxon>Porphyridium</taxon>
    </lineage>
</organism>
<evidence type="ECO:0000256" key="2">
    <source>
        <dbReference type="ARBA" id="ARBA00012573"/>
    </source>
</evidence>
<feature type="domain" description="tRNA intron endonuclease catalytic" evidence="4">
    <location>
        <begin position="138"/>
        <end position="226"/>
    </location>
</feature>
<gene>
    <name evidence="5" type="ORF">FVE85_3218</name>
</gene>
<reference evidence="6" key="1">
    <citation type="journal article" date="2019" name="Nat. Commun.">
        <title>Expansion of phycobilisome linker gene families in mesophilic red algae.</title>
        <authorList>
            <person name="Lee J."/>
            <person name="Kim D."/>
            <person name="Bhattacharya D."/>
            <person name="Yoon H.S."/>
        </authorList>
    </citation>
    <scope>NUCLEOTIDE SEQUENCE [LARGE SCALE GENOMIC DNA]</scope>
    <source>
        <strain evidence="6">CCMP 1328</strain>
    </source>
</reference>
<protein>
    <recommendedName>
        <fullName evidence="2">tRNA-intron lyase</fullName>
        <ecNumber evidence="2">4.6.1.16</ecNumber>
    </recommendedName>
</protein>
<dbReference type="Pfam" id="PF01974">
    <property type="entry name" value="tRNA_int_endo"/>
    <property type="match status" value="1"/>
</dbReference>
<sequence length="347" mass="39520">MSDARPDQDDAQEARALEDVEANELARGVVRERAVWVEQAHGILLLRSHVVGFGMLSLSRRLTKPSSAGRRGKKGGRPTHGVMEVPENEHLQLTLEEAYYAAFEARLLYIFGIEDPAKAWLEEDCWAQFCSLDSNFPMAFAAYYKYRKAGWAPHSGLKYGADYVLYDHRHLMKTKAHHAHAPYCVRLVYRREDEADTTVLAESAPSLYGTLRVTHNVVKKLVLCLVVYPVSGGHLRSASDARSCISVRELMFRRFVPTKHLTPTWQELKKRQKIEERTIKKAQKYVPVAVFLKLQFVTERLCASTVGNNLKLQLAVLSQSFTEIPQKQPSMWKSLRTTQIHRLEAAD</sequence>
<name>A0A5J4YWZ0_PORPP</name>
<dbReference type="CDD" id="cd22363">
    <property type="entry name" value="tRNA-intron_lyase_C"/>
    <property type="match status" value="1"/>
</dbReference>
<comment type="similarity">
    <text evidence="1">Belongs to the tRNA-intron endonuclease family.</text>
</comment>
<dbReference type="PANTHER" id="PTHR21227">
    <property type="entry name" value="TRNA-SPLICING ENDONUCLEASE SUBUNIT SEN2"/>
    <property type="match status" value="1"/>
</dbReference>
<dbReference type="InterPro" id="IPR006676">
    <property type="entry name" value="tRNA_splic"/>
</dbReference>
<evidence type="ECO:0000259" key="4">
    <source>
        <dbReference type="Pfam" id="PF01974"/>
    </source>
</evidence>
<evidence type="ECO:0000256" key="1">
    <source>
        <dbReference type="ARBA" id="ARBA00008078"/>
    </source>
</evidence>
<dbReference type="EC" id="4.6.1.16" evidence="2"/>
<dbReference type="AlphaFoldDB" id="A0A5J4YWZ0"/>
<dbReference type="PANTHER" id="PTHR21227:SF0">
    <property type="entry name" value="TRNA-SPLICING ENDONUCLEASE SUBUNIT SEN2"/>
    <property type="match status" value="1"/>
</dbReference>
<dbReference type="GO" id="GO:0000213">
    <property type="term" value="F:tRNA-intron lyase activity"/>
    <property type="evidence" value="ECO:0007669"/>
    <property type="project" value="UniProtKB-EC"/>
</dbReference>
<dbReference type="GO" id="GO:0005737">
    <property type="term" value="C:cytoplasm"/>
    <property type="evidence" value="ECO:0007669"/>
    <property type="project" value="TreeGrafter"/>
</dbReference>
<keyword evidence="5" id="KW-0540">Nuclease</keyword>
<dbReference type="InterPro" id="IPR006677">
    <property type="entry name" value="tRNA_intron_Endonuc_cat-like"/>
</dbReference>
<dbReference type="InterPro" id="IPR036167">
    <property type="entry name" value="tRNA_intron_Endo_cat-like_sf"/>
</dbReference>
<dbReference type="GO" id="GO:0000379">
    <property type="term" value="P:tRNA-type intron splice site recognition and cleavage"/>
    <property type="evidence" value="ECO:0007669"/>
    <property type="project" value="TreeGrafter"/>
</dbReference>
<dbReference type="SUPFAM" id="SSF53032">
    <property type="entry name" value="tRNA-intron endonuclease catalytic domain-like"/>
    <property type="match status" value="1"/>
</dbReference>
<evidence type="ECO:0000313" key="6">
    <source>
        <dbReference type="Proteomes" id="UP000324585"/>
    </source>
</evidence>
<dbReference type="EMBL" id="VRMN01000004">
    <property type="protein sequence ID" value="KAA8494977.1"/>
    <property type="molecule type" value="Genomic_DNA"/>
</dbReference>
<dbReference type="Gene3D" id="3.40.1350.10">
    <property type="match status" value="1"/>
</dbReference>